<accession>A0ACB6ZG08</accession>
<organism evidence="1 2">
    <name type="scientific">Thelephora ganbajun</name>
    <name type="common">Ganba fungus</name>
    <dbReference type="NCBI Taxonomy" id="370292"/>
    <lineage>
        <taxon>Eukaryota</taxon>
        <taxon>Fungi</taxon>
        <taxon>Dikarya</taxon>
        <taxon>Basidiomycota</taxon>
        <taxon>Agaricomycotina</taxon>
        <taxon>Agaricomycetes</taxon>
        <taxon>Thelephorales</taxon>
        <taxon>Thelephoraceae</taxon>
        <taxon>Thelephora</taxon>
    </lineage>
</organism>
<sequence>MDLGAGFLAKLEPFLLMSKSAKGAAAAKLILDATGSPGVLVFGELLDVPTIQELSRHEQYGGHYRLLQLFAWGTYEDYLREKEALPMLNGAQITKLKHLTLVSLAMERRVLPYGALLTSLHMPTIRDLEDLIIDAIYLDVIRGKLDQKEQQFEVEYTMGRDLAPGKVESVLVALQAWANTTSSVLSILDAKLVQLSSQAEIKNARQTAYDKELNATLKQILDKQREAKLGKRDATKMSFSPPTGPRADKDRDAMDIDDPMEGKGKNRKYVVILTSYSPAAQTHFFSS</sequence>
<dbReference type="EMBL" id="MU118012">
    <property type="protein sequence ID" value="KAF9648527.1"/>
    <property type="molecule type" value="Genomic_DNA"/>
</dbReference>
<proteinExistence type="predicted"/>
<reference evidence="1" key="2">
    <citation type="journal article" date="2020" name="Nat. Commun.">
        <title>Large-scale genome sequencing of mycorrhizal fungi provides insights into the early evolution of symbiotic traits.</title>
        <authorList>
            <person name="Miyauchi S."/>
            <person name="Kiss E."/>
            <person name="Kuo A."/>
            <person name="Drula E."/>
            <person name="Kohler A."/>
            <person name="Sanchez-Garcia M."/>
            <person name="Morin E."/>
            <person name="Andreopoulos B."/>
            <person name="Barry K.W."/>
            <person name="Bonito G."/>
            <person name="Buee M."/>
            <person name="Carver A."/>
            <person name="Chen C."/>
            <person name="Cichocki N."/>
            <person name="Clum A."/>
            <person name="Culley D."/>
            <person name="Crous P.W."/>
            <person name="Fauchery L."/>
            <person name="Girlanda M."/>
            <person name="Hayes R.D."/>
            <person name="Keri Z."/>
            <person name="LaButti K."/>
            <person name="Lipzen A."/>
            <person name="Lombard V."/>
            <person name="Magnuson J."/>
            <person name="Maillard F."/>
            <person name="Murat C."/>
            <person name="Nolan M."/>
            <person name="Ohm R.A."/>
            <person name="Pangilinan J."/>
            <person name="Pereira M.F."/>
            <person name="Perotto S."/>
            <person name="Peter M."/>
            <person name="Pfister S."/>
            <person name="Riley R."/>
            <person name="Sitrit Y."/>
            <person name="Stielow J.B."/>
            <person name="Szollosi G."/>
            <person name="Zifcakova L."/>
            <person name="Stursova M."/>
            <person name="Spatafora J.W."/>
            <person name="Tedersoo L."/>
            <person name="Vaario L.M."/>
            <person name="Yamada A."/>
            <person name="Yan M."/>
            <person name="Wang P."/>
            <person name="Xu J."/>
            <person name="Bruns T."/>
            <person name="Baldrian P."/>
            <person name="Vilgalys R."/>
            <person name="Dunand C."/>
            <person name="Henrissat B."/>
            <person name="Grigoriev I.V."/>
            <person name="Hibbett D."/>
            <person name="Nagy L.G."/>
            <person name="Martin F.M."/>
        </authorList>
    </citation>
    <scope>NUCLEOTIDE SEQUENCE</scope>
    <source>
        <strain evidence="1">P2</strain>
    </source>
</reference>
<name>A0ACB6ZG08_THEGA</name>
<protein>
    <submittedName>
        <fullName evidence="1">Uncharacterized protein</fullName>
    </submittedName>
</protein>
<keyword evidence="2" id="KW-1185">Reference proteome</keyword>
<comment type="caution">
    <text evidence="1">The sequence shown here is derived from an EMBL/GenBank/DDBJ whole genome shotgun (WGS) entry which is preliminary data.</text>
</comment>
<dbReference type="Proteomes" id="UP000886501">
    <property type="component" value="Unassembled WGS sequence"/>
</dbReference>
<evidence type="ECO:0000313" key="1">
    <source>
        <dbReference type="EMBL" id="KAF9648527.1"/>
    </source>
</evidence>
<reference evidence="1" key="1">
    <citation type="submission" date="2019-10" db="EMBL/GenBank/DDBJ databases">
        <authorList>
            <consortium name="DOE Joint Genome Institute"/>
            <person name="Kuo A."/>
            <person name="Miyauchi S."/>
            <person name="Kiss E."/>
            <person name="Drula E."/>
            <person name="Kohler A."/>
            <person name="Sanchez-Garcia M."/>
            <person name="Andreopoulos B."/>
            <person name="Barry K.W."/>
            <person name="Bonito G."/>
            <person name="Buee M."/>
            <person name="Carver A."/>
            <person name="Chen C."/>
            <person name="Cichocki N."/>
            <person name="Clum A."/>
            <person name="Culley D."/>
            <person name="Crous P.W."/>
            <person name="Fauchery L."/>
            <person name="Girlanda M."/>
            <person name="Hayes R."/>
            <person name="Keri Z."/>
            <person name="Labutti K."/>
            <person name="Lipzen A."/>
            <person name="Lombard V."/>
            <person name="Magnuson J."/>
            <person name="Maillard F."/>
            <person name="Morin E."/>
            <person name="Murat C."/>
            <person name="Nolan M."/>
            <person name="Ohm R."/>
            <person name="Pangilinan J."/>
            <person name="Pereira M."/>
            <person name="Perotto S."/>
            <person name="Peter M."/>
            <person name="Riley R."/>
            <person name="Sitrit Y."/>
            <person name="Stielow B."/>
            <person name="Szollosi G."/>
            <person name="Zifcakova L."/>
            <person name="Stursova M."/>
            <person name="Spatafora J.W."/>
            <person name="Tedersoo L."/>
            <person name="Vaario L.-M."/>
            <person name="Yamada A."/>
            <person name="Yan M."/>
            <person name="Wang P."/>
            <person name="Xu J."/>
            <person name="Bruns T."/>
            <person name="Baldrian P."/>
            <person name="Vilgalys R."/>
            <person name="Henrissat B."/>
            <person name="Grigoriev I.V."/>
            <person name="Hibbett D."/>
            <person name="Nagy L.G."/>
            <person name="Martin F.M."/>
        </authorList>
    </citation>
    <scope>NUCLEOTIDE SEQUENCE</scope>
    <source>
        <strain evidence="1">P2</strain>
    </source>
</reference>
<evidence type="ECO:0000313" key="2">
    <source>
        <dbReference type="Proteomes" id="UP000886501"/>
    </source>
</evidence>
<gene>
    <name evidence="1" type="ORF">BDM02DRAFT_2252955</name>
</gene>